<dbReference type="SUPFAM" id="SSF88713">
    <property type="entry name" value="Glycoside hydrolase/deacetylase"/>
    <property type="match status" value="1"/>
</dbReference>
<dbReference type="EC" id="3.-.-.-" evidence="4"/>
<dbReference type="EMBL" id="JBEVCJ010000026">
    <property type="protein sequence ID" value="MET1256758.1"/>
    <property type="molecule type" value="Genomic_DNA"/>
</dbReference>
<dbReference type="RefSeq" id="WP_353897340.1">
    <property type="nucleotide sequence ID" value="NZ_JBEVCJ010000026.1"/>
</dbReference>
<feature type="domain" description="NodB homology" evidence="3">
    <location>
        <begin position="95"/>
        <end position="330"/>
    </location>
</feature>
<dbReference type="Proteomes" id="UP001548189">
    <property type="component" value="Unassembled WGS sequence"/>
</dbReference>
<dbReference type="PANTHER" id="PTHR34216">
    <property type="match status" value="1"/>
</dbReference>
<evidence type="ECO:0000313" key="4">
    <source>
        <dbReference type="EMBL" id="MET1256758.1"/>
    </source>
</evidence>
<evidence type="ECO:0000259" key="3">
    <source>
        <dbReference type="PROSITE" id="PS51677"/>
    </source>
</evidence>
<dbReference type="InterPro" id="IPR011330">
    <property type="entry name" value="Glyco_hydro/deAcase_b/a-brl"/>
</dbReference>
<dbReference type="Pfam" id="PF01522">
    <property type="entry name" value="Polysacc_deac_1"/>
    <property type="match status" value="1"/>
</dbReference>
<dbReference type="PANTHER" id="PTHR34216:SF3">
    <property type="entry name" value="POLY-BETA-1,6-N-ACETYL-D-GLUCOSAMINE N-DEACETYLASE"/>
    <property type="match status" value="1"/>
</dbReference>
<dbReference type="CDD" id="cd10918">
    <property type="entry name" value="CE4_NodB_like_5s_6s"/>
    <property type="match status" value="1"/>
</dbReference>
<evidence type="ECO:0000256" key="2">
    <source>
        <dbReference type="ARBA" id="ARBA00022729"/>
    </source>
</evidence>
<evidence type="ECO:0000256" key="1">
    <source>
        <dbReference type="ARBA" id="ARBA00004613"/>
    </source>
</evidence>
<evidence type="ECO:0000313" key="5">
    <source>
        <dbReference type="Proteomes" id="UP001548189"/>
    </source>
</evidence>
<dbReference type="InterPro" id="IPR051398">
    <property type="entry name" value="Polysacch_Deacetylase"/>
</dbReference>
<name>A0ABV2BXU5_9GAMM</name>
<sequence>MIKPAIKELISKTLDYTGISSRKIHGMLNRYPNWLVLMYHRIVTDRKQYDPFSLGMCVEANVFDMQLRYLKKHFTVLPVSEVMRKITQHEPLPPNVVSITFDDGYKDNLLNAAPILQQHQVNASVYIATNILYGEVFWWDRVIQIFAESQCADFEIEIESTTYHVRRDRSGVEWLLAYLWQLNSEIKEQIINQLLAGKNIVKDLSLLYLNEQELQQITQYNFEVGAHTCSHPNLSLMKQSDIESELIGSKQTLERILQTEINGFAYPGGYIGDQTIDVIKKLNFEYALTTITGVNSFEQNPYLIKRMGMPDSSLSDFKRCLSNVLGSREH</sequence>
<comment type="subcellular location">
    <subcellularLocation>
        <location evidence="1">Secreted</location>
    </subcellularLocation>
</comment>
<keyword evidence="2" id="KW-0732">Signal</keyword>
<keyword evidence="5" id="KW-1185">Reference proteome</keyword>
<protein>
    <submittedName>
        <fullName evidence="4">Polysaccharide deacetylase family protein</fullName>
        <ecNumber evidence="4">3.-.-.-</ecNumber>
    </submittedName>
</protein>
<accession>A0ABV2BXU5</accession>
<keyword evidence="4" id="KW-0378">Hydrolase</keyword>
<comment type="caution">
    <text evidence="4">The sequence shown here is derived from an EMBL/GenBank/DDBJ whole genome shotgun (WGS) entry which is preliminary data.</text>
</comment>
<organism evidence="4 5">
    <name type="scientific">Aliikangiella maris</name>
    <dbReference type="NCBI Taxonomy" id="3162458"/>
    <lineage>
        <taxon>Bacteria</taxon>
        <taxon>Pseudomonadati</taxon>
        <taxon>Pseudomonadota</taxon>
        <taxon>Gammaproteobacteria</taxon>
        <taxon>Oceanospirillales</taxon>
        <taxon>Pleioneaceae</taxon>
        <taxon>Aliikangiella</taxon>
    </lineage>
</organism>
<reference evidence="4 5" key="1">
    <citation type="submission" date="2024-06" db="EMBL/GenBank/DDBJ databases">
        <authorList>
            <person name="Li F."/>
        </authorList>
    </citation>
    <scope>NUCLEOTIDE SEQUENCE [LARGE SCALE GENOMIC DNA]</scope>
    <source>
        <strain evidence="4 5">GXAS 311</strain>
    </source>
</reference>
<gene>
    <name evidence="4" type="ORF">ABVT43_16570</name>
</gene>
<dbReference type="Gene3D" id="3.20.20.370">
    <property type="entry name" value="Glycoside hydrolase/deacetylase"/>
    <property type="match status" value="1"/>
</dbReference>
<dbReference type="GO" id="GO:0016787">
    <property type="term" value="F:hydrolase activity"/>
    <property type="evidence" value="ECO:0007669"/>
    <property type="project" value="UniProtKB-KW"/>
</dbReference>
<dbReference type="InterPro" id="IPR002509">
    <property type="entry name" value="NODB_dom"/>
</dbReference>
<dbReference type="PROSITE" id="PS51677">
    <property type="entry name" value="NODB"/>
    <property type="match status" value="1"/>
</dbReference>
<proteinExistence type="predicted"/>